<proteinExistence type="predicted"/>
<dbReference type="PROSITE" id="PS00107">
    <property type="entry name" value="PROTEIN_KINASE_ATP"/>
    <property type="match status" value="1"/>
</dbReference>
<evidence type="ECO:0000313" key="7">
    <source>
        <dbReference type="Proteomes" id="UP001174909"/>
    </source>
</evidence>
<gene>
    <name evidence="6" type="ORF">GBAR_LOCUS26103</name>
</gene>
<keyword evidence="6" id="KW-0808">Transferase</keyword>
<evidence type="ECO:0000256" key="4">
    <source>
        <dbReference type="SAM" id="MobiDB-lite"/>
    </source>
</evidence>
<feature type="binding site" evidence="3">
    <location>
        <position position="121"/>
    </location>
    <ligand>
        <name>ATP</name>
        <dbReference type="ChEBI" id="CHEBI:30616"/>
    </ligand>
</feature>
<keyword evidence="2 3" id="KW-0067">ATP-binding</keyword>
<dbReference type="SUPFAM" id="SSF56112">
    <property type="entry name" value="Protein kinase-like (PK-like)"/>
    <property type="match status" value="1"/>
</dbReference>
<dbReference type="PANTHER" id="PTHR44329:SF298">
    <property type="entry name" value="MIXED LINEAGE KINASE DOMAIN-LIKE PROTEIN"/>
    <property type="match status" value="1"/>
</dbReference>
<sequence length="235" mass="27308">MQKMREANIQEQRRAAEREEELQRQLVDAQEVAENRAEEARIALQRMREAQAEREQELQRELHDAREALQRGVVPTPGQPLTDITPWKISRNDVRLMGEIGVGAWGTVARGMYNGQQVAVKYPHQLILNEDTLRRLERETELMTQVRHPNLIRIIAAVFDEHSFRLHAPPMIITEICDLNLRQCYEQRRLADTDNLPIFKDVAYGLHYLHDRHEPIIHRDLSAPNVLLQALPNGT</sequence>
<dbReference type="AlphaFoldDB" id="A0AA35TGM7"/>
<organism evidence="6 7">
    <name type="scientific">Geodia barretti</name>
    <name type="common">Barrett's horny sponge</name>
    <dbReference type="NCBI Taxonomy" id="519541"/>
    <lineage>
        <taxon>Eukaryota</taxon>
        <taxon>Metazoa</taxon>
        <taxon>Porifera</taxon>
        <taxon>Demospongiae</taxon>
        <taxon>Heteroscleromorpha</taxon>
        <taxon>Tetractinellida</taxon>
        <taxon>Astrophorina</taxon>
        <taxon>Geodiidae</taxon>
        <taxon>Geodia</taxon>
    </lineage>
</organism>
<dbReference type="Proteomes" id="UP001174909">
    <property type="component" value="Unassembled WGS sequence"/>
</dbReference>
<evidence type="ECO:0000256" key="1">
    <source>
        <dbReference type="ARBA" id="ARBA00022741"/>
    </source>
</evidence>
<dbReference type="InterPro" id="IPR001245">
    <property type="entry name" value="Ser-Thr/Tyr_kinase_cat_dom"/>
</dbReference>
<keyword evidence="6" id="KW-0418">Kinase</keyword>
<dbReference type="InterPro" id="IPR000719">
    <property type="entry name" value="Prot_kinase_dom"/>
</dbReference>
<dbReference type="Pfam" id="PF07714">
    <property type="entry name" value="PK_Tyr_Ser-Thr"/>
    <property type="match status" value="1"/>
</dbReference>
<dbReference type="PROSITE" id="PS50011">
    <property type="entry name" value="PROTEIN_KINASE_DOM"/>
    <property type="match status" value="1"/>
</dbReference>
<dbReference type="InterPro" id="IPR051681">
    <property type="entry name" value="Ser/Thr_Kinases-Pseudokinases"/>
</dbReference>
<dbReference type="InterPro" id="IPR017441">
    <property type="entry name" value="Protein_kinase_ATP_BS"/>
</dbReference>
<feature type="domain" description="Protein kinase" evidence="5">
    <location>
        <begin position="94"/>
        <end position="235"/>
    </location>
</feature>
<dbReference type="PANTHER" id="PTHR44329">
    <property type="entry name" value="SERINE/THREONINE-PROTEIN KINASE TNNI3K-RELATED"/>
    <property type="match status" value="1"/>
</dbReference>
<dbReference type="InterPro" id="IPR020635">
    <property type="entry name" value="Tyr_kinase_cat_dom"/>
</dbReference>
<dbReference type="EMBL" id="CASHTH010003623">
    <property type="protein sequence ID" value="CAI8047253.1"/>
    <property type="molecule type" value="Genomic_DNA"/>
</dbReference>
<dbReference type="GO" id="GO:0097527">
    <property type="term" value="P:necroptotic signaling pathway"/>
    <property type="evidence" value="ECO:0007669"/>
    <property type="project" value="TreeGrafter"/>
</dbReference>
<dbReference type="InterPro" id="IPR011009">
    <property type="entry name" value="Kinase-like_dom_sf"/>
</dbReference>
<keyword evidence="7" id="KW-1185">Reference proteome</keyword>
<dbReference type="Gene3D" id="1.10.510.10">
    <property type="entry name" value="Transferase(Phosphotransferase) domain 1"/>
    <property type="match status" value="1"/>
</dbReference>
<evidence type="ECO:0000259" key="5">
    <source>
        <dbReference type="PROSITE" id="PS50011"/>
    </source>
</evidence>
<protein>
    <submittedName>
        <fullName evidence="6">Serine/threonine-protein kinase CTR1</fullName>
    </submittedName>
</protein>
<accession>A0AA35TGM7</accession>
<evidence type="ECO:0000313" key="6">
    <source>
        <dbReference type="EMBL" id="CAI8047253.1"/>
    </source>
</evidence>
<keyword evidence="1 3" id="KW-0547">Nucleotide-binding</keyword>
<comment type="caution">
    <text evidence="6">The sequence shown here is derived from an EMBL/GenBank/DDBJ whole genome shotgun (WGS) entry which is preliminary data.</text>
</comment>
<dbReference type="SMART" id="SM00219">
    <property type="entry name" value="TyrKc"/>
    <property type="match status" value="1"/>
</dbReference>
<name>A0AA35TGM7_GEOBA</name>
<dbReference type="GO" id="GO:0004713">
    <property type="term" value="F:protein tyrosine kinase activity"/>
    <property type="evidence" value="ECO:0007669"/>
    <property type="project" value="InterPro"/>
</dbReference>
<reference evidence="6" key="1">
    <citation type="submission" date="2023-03" db="EMBL/GenBank/DDBJ databases">
        <authorList>
            <person name="Steffen K."/>
            <person name="Cardenas P."/>
        </authorList>
    </citation>
    <scope>NUCLEOTIDE SEQUENCE</scope>
</reference>
<feature type="region of interest" description="Disordered" evidence="4">
    <location>
        <begin position="1"/>
        <end position="20"/>
    </location>
</feature>
<dbReference type="GO" id="GO:0005524">
    <property type="term" value="F:ATP binding"/>
    <property type="evidence" value="ECO:0007669"/>
    <property type="project" value="UniProtKB-UniRule"/>
</dbReference>
<evidence type="ECO:0000256" key="3">
    <source>
        <dbReference type="PROSITE-ProRule" id="PRU10141"/>
    </source>
</evidence>
<evidence type="ECO:0000256" key="2">
    <source>
        <dbReference type="ARBA" id="ARBA00022840"/>
    </source>
</evidence>
<dbReference type="Gene3D" id="3.30.200.20">
    <property type="entry name" value="Phosphorylase Kinase, domain 1"/>
    <property type="match status" value="1"/>
</dbReference>